<evidence type="ECO:0000313" key="3">
    <source>
        <dbReference type="Proteomes" id="UP000231530"/>
    </source>
</evidence>
<dbReference type="InterPro" id="IPR028994">
    <property type="entry name" value="Integrin_alpha_N"/>
</dbReference>
<dbReference type="Gene3D" id="2.130.10.130">
    <property type="entry name" value="Integrin alpha, N-terminal"/>
    <property type="match status" value="1"/>
</dbReference>
<accession>A0A2H0TWV3</accession>
<dbReference type="SUPFAM" id="SSF69318">
    <property type="entry name" value="Integrin alpha N-terminal domain"/>
    <property type="match status" value="1"/>
</dbReference>
<dbReference type="InterPro" id="IPR029455">
    <property type="entry name" value="GHL15"/>
</dbReference>
<dbReference type="InterPro" id="IPR013517">
    <property type="entry name" value="FG-GAP"/>
</dbReference>
<name>A0A2H0TWV3_9BACT</name>
<dbReference type="EMBL" id="PFBY01000014">
    <property type="protein sequence ID" value="PIR76638.1"/>
    <property type="molecule type" value="Genomic_DNA"/>
</dbReference>
<organism evidence="2 3">
    <name type="scientific">Candidatus Magasanikbacteria bacterium CG10_big_fil_rev_8_21_14_0_10_42_10</name>
    <dbReference type="NCBI Taxonomy" id="1974649"/>
    <lineage>
        <taxon>Bacteria</taxon>
        <taxon>Candidatus Magasanikiibacteriota</taxon>
    </lineage>
</organism>
<gene>
    <name evidence="2" type="ORF">COU32_01050</name>
</gene>
<sequence length="677" mass="76126">MDMFFKQAKYTYKKTILRSIVLIAYCILLIVPQAHASIDKHVSPKLVNYYLNWELSESQARELANWDIVILDMEVQYRTPQLLAEMHALNPDIILLVYITPQEIRQDAASSYSVMRRKLVAGIDDAWYLKDASGKKLSWWPGTYLLNVTNSAPARNGQRLNEYIVGFVTDELLSTGYWDGVFYDNSWDNITYFAGKNIDLNLDGRIDPNLDTAWREGMKKIYSDTRTKAGRNILLIGNNNNVTYLENLNGELLENFSSENWSSLMTTARTLTQGHGLPLLNANTHNTGVQDYRDMRFGLTSSLLEDVYFSYDYGDQNHGQTWRYDEYNIDLGKPLSEAQPAQGSPYYAPDVWRRDFEHGLTVVNSLNTTQYVDLGGDYEHIRGTQDTSINDGSIVSQISLSGADGQVLLKTFQTLQDVVFRNGDFVRFLRPDGSRVRNGFFVFDEGEKGGALVAHIDLNGDGLKELFVVDHNKIIAWRHDGQPYINSLYPYTASYTGTLRVMIGDVNNDGNMEIYVAPDAGYPAPIKVYTRYGYPLRQDWFPFGAQYTGGYTLALGSFSPSETKQIVIGSGTGVEPRVGIYTWDYQFLNSWLAFEKNFHGGVNVATGDVNGDGIDEVVVGAGPGKPPVIRTFDKEGNQLYNEFQAYSTSQKPGIEVQTQDVDFDGKADILGFSNGTL</sequence>
<dbReference type="Pfam" id="PF14885">
    <property type="entry name" value="GHL15"/>
    <property type="match status" value="1"/>
</dbReference>
<protein>
    <submittedName>
        <fullName evidence="2">Uncharacterized protein</fullName>
    </submittedName>
</protein>
<reference evidence="3" key="1">
    <citation type="submission" date="2017-09" db="EMBL/GenBank/DDBJ databases">
        <title>Depth-based differentiation of microbial function through sediment-hosted aquifers and enrichment of novel symbionts in the deep terrestrial subsurface.</title>
        <authorList>
            <person name="Probst A.J."/>
            <person name="Ladd B."/>
            <person name="Jarett J.K."/>
            <person name="Geller-Mcgrath D.E."/>
            <person name="Sieber C.M.K."/>
            <person name="Emerson J.B."/>
            <person name="Anantharaman K."/>
            <person name="Thomas B.C."/>
            <person name="Malmstrom R."/>
            <person name="Stieglmeier M."/>
            <person name="Klingl A."/>
            <person name="Woyke T."/>
            <person name="Ryan C.M."/>
            <person name="Banfield J.F."/>
        </authorList>
    </citation>
    <scope>NUCLEOTIDE SEQUENCE [LARGE SCALE GENOMIC DNA]</scope>
</reference>
<proteinExistence type="predicted"/>
<dbReference type="Pfam" id="PF01839">
    <property type="entry name" value="FG-GAP"/>
    <property type="match status" value="1"/>
</dbReference>
<comment type="caution">
    <text evidence="2">The sequence shown here is derived from an EMBL/GenBank/DDBJ whole genome shotgun (WGS) entry which is preliminary data.</text>
</comment>
<evidence type="ECO:0000256" key="1">
    <source>
        <dbReference type="ARBA" id="ARBA00022729"/>
    </source>
</evidence>
<keyword evidence="1" id="KW-0732">Signal</keyword>
<dbReference type="Pfam" id="PF13517">
    <property type="entry name" value="FG-GAP_3"/>
    <property type="match status" value="1"/>
</dbReference>
<dbReference type="AlphaFoldDB" id="A0A2H0TWV3"/>
<evidence type="ECO:0000313" key="2">
    <source>
        <dbReference type="EMBL" id="PIR76638.1"/>
    </source>
</evidence>
<dbReference type="Proteomes" id="UP000231530">
    <property type="component" value="Unassembled WGS sequence"/>
</dbReference>